<dbReference type="RefSeq" id="XP_005851120.1">
    <property type="nucleotide sequence ID" value="XM_005851058.1"/>
</dbReference>
<dbReference type="SUPFAM" id="SSF57850">
    <property type="entry name" value="RING/U-box"/>
    <property type="match status" value="1"/>
</dbReference>
<protein>
    <recommendedName>
        <fullName evidence="2">U-box domain-containing protein</fullName>
    </recommendedName>
</protein>
<feature type="region of interest" description="Disordered" evidence="1">
    <location>
        <begin position="230"/>
        <end position="276"/>
    </location>
</feature>
<dbReference type="UniPathway" id="UPA00143"/>
<feature type="compositionally biased region" description="Low complexity" evidence="1">
    <location>
        <begin position="191"/>
        <end position="212"/>
    </location>
</feature>
<dbReference type="GO" id="GO:0016567">
    <property type="term" value="P:protein ubiquitination"/>
    <property type="evidence" value="ECO:0007669"/>
    <property type="project" value="UniProtKB-UniPathway"/>
</dbReference>
<dbReference type="SMART" id="SM00504">
    <property type="entry name" value="Ubox"/>
    <property type="match status" value="1"/>
</dbReference>
<dbReference type="InterPro" id="IPR013083">
    <property type="entry name" value="Znf_RING/FYVE/PHD"/>
</dbReference>
<dbReference type="InterPro" id="IPR003613">
    <property type="entry name" value="Ubox_domain"/>
</dbReference>
<dbReference type="GO" id="GO:0004842">
    <property type="term" value="F:ubiquitin-protein transferase activity"/>
    <property type="evidence" value="ECO:0007669"/>
    <property type="project" value="InterPro"/>
</dbReference>
<dbReference type="InParanoid" id="E1Z4A4"/>
<feature type="region of interest" description="Disordered" evidence="1">
    <location>
        <begin position="92"/>
        <end position="115"/>
    </location>
</feature>
<dbReference type="CDD" id="cd16655">
    <property type="entry name" value="RING-Ubox_WDSUB1-like"/>
    <property type="match status" value="1"/>
</dbReference>
<reference evidence="3 4" key="1">
    <citation type="journal article" date="2010" name="Plant Cell">
        <title>The Chlorella variabilis NC64A genome reveals adaptation to photosymbiosis, coevolution with viruses, and cryptic sex.</title>
        <authorList>
            <person name="Blanc G."/>
            <person name="Duncan G."/>
            <person name="Agarkova I."/>
            <person name="Borodovsky M."/>
            <person name="Gurnon J."/>
            <person name="Kuo A."/>
            <person name="Lindquist E."/>
            <person name="Lucas S."/>
            <person name="Pangilinan J."/>
            <person name="Polle J."/>
            <person name="Salamov A."/>
            <person name="Terry A."/>
            <person name="Yamada T."/>
            <person name="Dunigan D.D."/>
            <person name="Grigoriev I.V."/>
            <person name="Claverie J.M."/>
            <person name="Van Etten J.L."/>
        </authorList>
    </citation>
    <scope>NUCLEOTIDE SEQUENCE [LARGE SCALE GENOMIC DNA]</scope>
    <source>
        <strain evidence="3 4">NC64A</strain>
    </source>
</reference>
<name>E1Z4A4_CHLVA</name>
<gene>
    <name evidence="3" type="ORF">CHLNCDRAFT_137696</name>
</gene>
<dbReference type="OrthoDB" id="548197at2759"/>
<dbReference type="Gene3D" id="3.30.40.10">
    <property type="entry name" value="Zinc/RING finger domain, C3HC4 (zinc finger)"/>
    <property type="match status" value="1"/>
</dbReference>
<evidence type="ECO:0000256" key="1">
    <source>
        <dbReference type="SAM" id="MobiDB-lite"/>
    </source>
</evidence>
<dbReference type="Pfam" id="PF04564">
    <property type="entry name" value="U-box"/>
    <property type="match status" value="1"/>
</dbReference>
<dbReference type="AlphaFoldDB" id="E1Z4A4"/>
<feature type="region of interest" description="Disordered" evidence="1">
    <location>
        <begin position="191"/>
        <end position="214"/>
    </location>
</feature>
<feature type="domain" description="U-box" evidence="2">
    <location>
        <begin position="293"/>
        <end position="353"/>
    </location>
</feature>
<dbReference type="GeneID" id="17358922"/>
<organism evidence="4">
    <name type="scientific">Chlorella variabilis</name>
    <name type="common">Green alga</name>
    <dbReference type="NCBI Taxonomy" id="554065"/>
    <lineage>
        <taxon>Eukaryota</taxon>
        <taxon>Viridiplantae</taxon>
        <taxon>Chlorophyta</taxon>
        <taxon>core chlorophytes</taxon>
        <taxon>Trebouxiophyceae</taxon>
        <taxon>Chlorellales</taxon>
        <taxon>Chlorellaceae</taxon>
        <taxon>Chlorella clade</taxon>
        <taxon>Chlorella</taxon>
    </lineage>
</organism>
<proteinExistence type="predicted"/>
<dbReference type="PANTHER" id="PTHR46573:SF1">
    <property type="entry name" value="WD REPEAT, SAM AND U-BOX DOMAIN-CONTAINING PROTEIN 1"/>
    <property type="match status" value="1"/>
</dbReference>
<dbReference type="Proteomes" id="UP000008141">
    <property type="component" value="Unassembled WGS sequence"/>
</dbReference>
<keyword evidence="4" id="KW-1185">Reference proteome</keyword>
<dbReference type="EMBL" id="GL433836">
    <property type="protein sequence ID" value="EFN59018.1"/>
    <property type="molecule type" value="Genomic_DNA"/>
</dbReference>
<dbReference type="KEGG" id="cvr:CHLNCDRAFT_137696"/>
<evidence type="ECO:0000313" key="3">
    <source>
        <dbReference type="EMBL" id="EFN59018.1"/>
    </source>
</evidence>
<evidence type="ECO:0000313" key="4">
    <source>
        <dbReference type="Proteomes" id="UP000008141"/>
    </source>
</evidence>
<dbReference type="PANTHER" id="PTHR46573">
    <property type="entry name" value="WD REPEAT, SAM AND U-BOX DOMAIN-CONTAINING PROTEIN 1"/>
    <property type="match status" value="1"/>
</dbReference>
<dbReference type="InterPro" id="IPR052085">
    <property type="entry name" value="WD-SAM-U-box"/>
</dbReference>
<accession>E1Z4A4</accession>
<feature type="compositionally biased region" description="Acidic residues" evidence="1">
    <location>
        <begin position="230"/>
        <end position="259"/>
    </location>
</feature>
<evidence type="ECO:0000259" key="2">
    <source>
        <dbReference type="SMART" id="SM00504"/>
    </source>
</evidence>
<sequence length="357" mass="38702">MTLPSGRAGTPQSLPCSAALGSLRATVLAGMAASAAAGLQGPGEAAVLSAKERLAAELPPPPSPTLDSEAIICLEAQRHLLQQQLTLLQQQLMAAPSQPPEARSGPAVEAAPRHVQAQHELHIAAGRSKEPPTEPIADCTAALLAALARRTQREEHWRQEHLQPAGIRGCQLASQPRQAWVAQAQYPVQQPASKAHRLAPQQAQRQAAEALPGWQQHRMECQNLLRQLKEEEEEAAAAAEEAEAEEEVEEEEEEEEEEELKSSASSSARGRRLTAQRTCSTERRLAVVAKLTLCPLSRRVMQDPVVAADGHTYERRNILAAFQRSTLSPITGQPMSSCHLKPNHSIRMLCRLVHSGP</sequence>